<proteinExistence type="predicted"/>
<gene>
    <name evidence="1" type="ORF">COX05_02255</name>
</gene>
<dbReference type="Proteomes" id="UP000228495">
    <property type="component" value="Unassembled WGS sequence"/>
</dbReference>
<sequence>MPTVNDWLSWFCGLQQRFSGNGVSVLGPTTKGNNDECVVMSFRPIGWIKYRVMFVLANDRLVVGIDQPIYGGHEMGMYFGSLSPQEKEEIVDYVEHVLYMKEEAAVLFTIKIHWEKRIGTEKKSR</sequence>
<dbReference type="EMBL" id="PCSU01000035">
    <property type="protein sequence ID" value="PIP56593.1"/>
    <property type="molecule type" value="Genomic_DNA"/>
</dbReference>
<protein>
    <submittedName>
        <fullName evidence="1">Uncharacterized protein</fullName>
    </submittedName>
</protein>
<comment type="caution">
    <text evidence="1">The sequence shown here is derived from an EMBL/GenBank/DDBJ whole genome shotgun (WGS) entry which is preliminary data.</text>
</comment>
<evidence type="ECO:0000313" key="1">
    <source>
        <dbReference type="EMBL" id="PIP56593.1"/>
    </source>
</evidence>
<organism evidence="1 2">
    <name type="scientific">candidate division WWE3 bacterium CG22_combo_CG10-13_8_21_14_all_39_12</name>
    <dbReference type="NCBI Taxonomy" id="1975094"/>
    <lineage>
        <taxon>Bacteria</taxon>
        <taxon>Katanobacteria</taxon>
    </lineage>
</organism>
<name>A0A2H0BFZ0_UNCKA</name>
<dbReference type="AlphaFoldDB" id="A0A2H0BFZ0"/>
<reference evidence="1 2" key="1">
    <citation type="submission" date="2017-09" db="EMBL/GenBank/DDBJ databases">
        <title>Depth-based differentiation of microbial function through sediment-hosted aquifers and enrichment of novel symbionts in the deep terrestrial subsurface.</title>
        <authorList>
            <person name="Probst A.J."/>
            <person name="Ladd B."/>
            <person name="Jarett J.K."/>
            <person name="Geller-Mcgrath D.E."/>
            <person name="Sieber C.M."/>
            <person name="Emerson J.B."/>
            <person name="Anantharaman K."/>
            <person name="Thomas B.C."/>
            <person name="Malmstrom R."/>
            <person name="Stieglmeier M."/>
            <person name="Klingl A."/>
            <person name="Woyke T."/>
            <person name="Ryan C.M."/>
            <person name="Banfield J.F."/>
        </authorList>
    </citation>
    <scope>NUCLEOTIDE SEQUENCE [LARGE SCALE GENOMIC DNA]</scope>
    <source>
        <strain evidence="1">CG22_combo_CG10-13_8_21_14_all_39_12</strain>
    </source>
</reference>
<accession>A0A2H0BFZ0</accession>
<evidence type="ECO:0000313" key="2">
    <source>
        <dbReference type="Proteomes" id="UP000228495"/>
    </source>
</evidence>